<sequence>MAASFGPLAQARRDQAVSESDSSLQAWIMAFNVVSAFGLILLSIVFFTALLSPNVKRVSTWYSYMVSWMVFCITPFLVIGHQAPFDPPPSFAPCVLDSALMYAFRPFAAFGTLALILQLYLNVSTRLKRGEVRSELLFMLLVVPPTVYLAIFLWTFILGIADPNAVKLEPEGFYCHLEKSLPSTVNACLVIFATFTALVIEVLIVVLLSRNWRAFRALQRRDEHAVSLSIIIRVSSFAVLPMIGLGLSFATYVPNLVDKIFPPYNLLLAALPAAAALIFGSQTDILNIWMFWRVKRKTKTHLSLTTVGSNSSGMHTP</sequence>
<proteinExistence type="predicted"/>
<reference evidence="2" key="1">
    <citation type="submission" date="2023-03" db="EMBL/GenBank/DDBJ databases">
        <title>Massive genome expansion in bonnet fungi (Mycena s.s.) driven by repeated elements and novel gene families across ecological guilds.</title>
        <authorList>
            <consortium name="Lawrence Berkeley National Laboratory"/>
            <person name="Harder C.B."/>
            <person name="Miyauchi S."/>
            <person name="Viragh M."/>
            <person name="Kuo A."/>
            <person name="Thoen E."/>
            <person name="Andreopoulos B."/>
            <person name="Lu D."/>
            <person name="Skrede I."/>
            <person name="Drula E."/>
            <person name="Henrissat B."/>
            <person name="Morin E."/>
            <person name="Kohler A."/>
            <person name="Barry K."/>
            <person name="LaButti K."/>
            <person name="Morin E."/>
            <person name="Salamov A."/>
            <person name="Lipzen A."/>
            <person name="Mereny Z."/>
            <person name="Hegedus B."/>
            <person name="Baldrian P."/>
            <person name="Stursova M."/>
            <person name="Weitz H."/>
            <person name="Taylor A."/>
            <person name="Grigoriev I.V."/>
            <person name="Nagy L.G."/>
            <person name="Martin F."/>
            <person name="Kauserud H."/>
        </authorList>
    </citation>
    <scope>NUCLEOTIDE SEQUENCE</scope>
    <source>
        <strain evidence="2">CBHHK002</strain>
    </source>
</reference>
<feature type="transmembrane region" description="Helical" evidence="1">
    <location>
        <begin position="181"/>
        <end position="209"/>
    </location>
</feature>
<feature type="transmembrane region" description="Helical" evidence="1">
    <location>
        <begin position="230"/>
        <end position="254"/>
    </location>
</feature>
<feature type="transmembrane region" description="Helical" evidence="1">
    <location>
        <begin position="26"/>
        <end position="50"/>
    </location>
</feature>
<dbReference type="AlphaFoldDB" id="A0AAD7EU97"/>
<feature type="transmembrane region" description="Helical" evidence="1">
    <location>
        <begin position="62"/>
        <end position="83"/>
    </location>
</feature>
<keyword evidence="1" id="KW-0472">Membrane</keyword>
<accession>A0AAD7EU97</accession>
<keyword evidence="1" id="KW-0812">Transmembrane</keyword>
<dbReference type="EMBL" id="JARIHO010000015">
    <property type="protein sequence ID" value="KAJ7349904.1"/>
    <property type="molecule type" value="Genomic_DNA"/>
</dbReference>
<organism evidence="2 3">
    <name type="scientific">Mycena albidolilacea</name>
    <dbReference type="NCBI Taxonomy" id="1033008"/>
    <lineage>
        <taxon>Eukaryota</taxon>
        <taxon>Fungi</taxon>
        <taxon>Dikarya</taxon>
        <taxon>Basidiomycota</taxon>
        <taxon>Agaricomycotina</taxon>
        <taxon>Agaricomycetes</taxon>
        <taxon>Agaricomycetidae</taxon>
        <taxon>Agaricales</taxon>
        <taxon>Marasmiineae</taxon>
        <taxon>Mycenaceae</taxon>
        <taxon>Mycena</taxon>
    </lineage>
</organism>
<gene>
    <name evidence="2" type="ORF">DFH08DRAFT_126065</name>
</gene>
<comment type="caution">
    <text evidence="2">The sequence shown here is derived from an EMBL/GenBank/DDBJ whole genome shotgun (WGS) entry which is preliminary data.</text>
</comment>
<feature type="transmembrane region" description="Helical" evidence="1">
    <location>
        <begin position="136"/>
        <end position="161"/>
    </location>
</feature>
<name>A0AAD7EU97_9AGAR</name>
<feature type="transmembrane region" description="Helical" evidence="1">
    <location>
        <begin position="266"/>
        <end position="292"/>
    </location>
</feature>
<evidence type="ECO:0000313" key="3">
    <source>
        <dbReference type="Proteomes" id="UP001218218"/>
    </source>
</evidence>
<keyword evidence="3" id="KW-1185">Reference proteome</keyword>
<evidence type="ECO:0000313" key="2">
    <source>
        <dbReference type="EMBL" id="KAJ7349904.1"/>
    </source>
</evidence>
<protein>
    <submittedName>
        <fullName evidence="2">Uncharacterized protein</fullName>
    </submittedName>
</protein>
<feature type="transmembrane region" description="Helical" evidence="1">
    <location>
        <begin position="103"/>
        <end position="124"/>
    </location>
</feature>
<keyword evidence="1" id="KW-1133">Transmembrane helix</keyword>
<evidence type="ECO:0000256" key="1">
    <source>
        <dbReference type="SAM" id="Phobius"/>
    </source>
</evidence>
<dbReference type="Proteomes" id="UP001218218">
    <property type="component" value="Unassembled WGS sequence"/>
</dbReference>